<gene>
    <name evidence="1" type="ORF">NA66_1001853</name>
</gene>
<evidence type="ECO:0000313" key="1">
    <source>
        <dbReference type="EMBL" id="PXX41243.1"/>
    </source>
</evidence>
<proteinExistence type="predicted"/>
<comment type="caution">
    <text evidence="1">The sequence shown here is derived from an EMBL/GenBank/DDBJ whole genome shotgun (WGS) entry which is preliminary data.</text>
</comment>
<organism evidence="1 2">
    <name type="scientific">Burkholderia pyrrocinia</name>
    <name type="common">Pseudomonas pyrrocinia</name>
    <dbReference type="NCBI Taxonomy" id="60550"/>
    <lineage>
        <taxon>Bacteria</taxon>
        <taxon>Pseudomonadati</taxon>
        <taxon>Pseudomonadota</taxon>
        <taxon>Betaproteobacteria</taxon>
        <taxon>Burkholderiales</taxon>
        <taxon>Burkholderiaceae</taxon>
        <taxon>Burkholderia</taxon>
        <taxon>Burkholderia cepacia complex</taxon>
    </lineage>
</organism>
<evidence type="ECO:0000313" key="2">
    <source>
        <dbReference type="Proteomes" id="UP000247755"/>
    </source>
</evidence>
<sequence>MSGTSRTRPRPPAKAFETALHLLAKQILVESDTLRAPALVCQLHKQPSREDITLCVEHTLHWDVAGEAEVWVDGIRPDFRGICQDKVIFVEVTVTHEPDLPKLGALKRLQTPTLEIDLSAVPRDVTAPEVRRLVIDATEGKRWLFYPGEAEARARLTALRTQRDAAAYAELDEVYWEERRLDAALNASRADAIADRLVKIEKNNARFRSATPTQKLAFLTAKLGKPVTAWPAILGHDVRGAPAINVSTRIWQADVFRRHILLQLARNPNQRVTVETVADWLIERYDIASSKSTSVRVAVWDFLSVLERADYLRRRVRQEFEILRDVLGDETQVPSTEAKARALETATRGYCWARGGADASQFWSAVRKTGVHVAPSEATMLLRAWQEPRLRMSNEAAYVQSVATRLRIPVEKAVELLVAAGVFVQAAA</sequence>
<reference evidence="1 2" key="1">
    <citation type="submission" date="2018-05" db="EMBL/GenBank/DDBJ databases">
        <title>Comparative genomics of bacterial root endophytes of switchgrass collected from native prairies over two seasons.</title>
        <authorList>
            <person name="Tang Y."/>
        </authorList>
    </citation>
    <scope>NUCLEOTIDE SEQUENCE [LARGE SCALE GENOMIC DNA]</scope>
    <source>
        <strain evidence="1 2">NFIX32</strain>
    </source>
</reference>
<dbReference type="RefSeq" id="WP_143155778.1">
    <property type="nucleotide sequence ID" value="NZ_QJJY01000001.1"/>
</dbReference>
<accession>A0A318J298</accession>
<dbReference type="AlphaFoldDB" id="A0A318J298"/>
<name>A0A318J298_BURPY</name>
<dbReference type="Proteomes" id="UP000247755">
    <property type="component" value="Unassembled WGS sequence"/>
</dbReference>
<protein>
    <submittedName>
        <fullName evidence="1">Uncharacterized protein</fullName>
    </submittedName>
</protein>
<dbReference type="EMBL" id="QJJY01000001">
    <property type="protein sequence ID" value="PXX41243.1"/>
    <property type="molecule type" value="Genomic_DNA"/>
</dbReference>